<dbReference type="EMBL" id="CP116968">
    <property type="protein sequence ID" value="WNM63111.1"/>
    <property type="molecule type" value="Genomic_DNA"/>
</dbReference>
<dbReference type="AlphaFoldDB" id="A0AA96GJJ2"/>
<dbReference type="Pfam" id="PF12849">
    <property type="entry name" value="PBP_like_2"/>
    <property type="match status" value="1"/>
</dbReference>
<dbReference type="SUPFAM" id="SSF53850">
    <property type="entry name" value="Periplasmic binding protein-like II"/>
    <property type="match status" value="1"/>
</dbReference>
<evidence type="ECO:0000256" key="1">
    <source>
        <dbReference type="ARBA" id="ARBA00022729"/>
    </source>
</evidence>
<sequence length="298" mass="32778">MAATRLFNNIVGKVSFVVGIGFLWGLILPMAPVHSKESPNSEPPLTAPSPISGTILIVGNGPERYLLEILAAEFESRHPSVSVDIFWHPNAKPIRTIELNEADIGITGEEVPSLRSTAIARDGVAVLTNFSNPVKEMTTQQVADVFSGKIRYWSQVYEEAPQTKIVLINRTTNENIRQGFEKILGIPDGIPRSAFRAGTEDEAIKAVSGNLEGITFVSMTPALRAKEDGVAINLLFINRVEPEVQTVLDNRYPLQRPVMLITNAQPSPQALAFEQFALSREGQNLMRKGKFYPLLTSQ</sequence>
<dbReference type="InterPro" id="IPR050811">
    <property type="entry name" value="Phosphate_ABC_transporter"/>
</dbReference>
<evidence type="ECO:0000259" key="2">
    <source>
        <dbReference type="Pfam" id="PF12849"/>
    </source>
</evidence>
<dbReference type="InterPro" id="IPR024370">
    <property type="entry name" value="PBP_domain"/>
</dbReference>
<keyword evidence="1" id="KW-0732">Signal</keyword>
<dbReference type="PANTHER" id="PTHR30570:SF1">
    <property type="entry name" value="PHOSPHATE-BINDING PROTEIN PSTS"/>
    <property type="match status" value="1"/>
</dbReference>
<evidence type="ECO:0000313" key="4">
    <source>
        <dbReference type="Proteomes" id="UP001302494"/>
    </source>
</evidence>
<gene>
    <name evidence="3" type="ORF">PQG83_04985</name>
</gene>
<dbReference type="KEGG" id="nneo:PQG83_04985"/>
<organism evidence="3 4">
    <name type="scientific">Candidatus Nitrospira neomarina</name>
    <dbReference type="NCBI Taxonomy" id="3020899"/>
    <lineage>
        <taxon>Bacteria</taxon>
        <taxon>Pseudomonadati</taxon>
        <taxon>Nitrospirota</taxon>
        <taxon>Nitrospiria</taxon>
        <taxon>Nitrospirales</taxon>
        <taxon>Nitrospiraceae</taxon>
        <taxon>Nitrospira</taxon>
    </lineage>
</organism>
<name>A0AA96GJJ2_9BACT</name>
<evidence type="ECO:0000313" key="3">
    <source>
        <dbReference type="EMBL" id="WNM63111.1"/>
    </source>
</evidence>
<accession>A0AA96GJJ2</accession>
<keyword evidence="4" id="KW-1185">Reference proteome</keyword>
<dbReference type="Proteomes" id="UP001302494">
    <property type="component" value="Chromosome"/>
</dbReference>
<dbReference type="RefSeq" id="WP_312747465.1">
    <property type="nucleotide sequence ID" value="NZ_CP116968.1"/>
</dbReference>
<feature type="domain" description="PBP" evidence="2">
    <location>
        <begin position="47"/>
        <end position="281"/>
    </location>
</feature>
<protein>
    <submittedName>
        <fullName evidence="3">Substrate-binding domain-containing protein</fullName>
    </submittedName>
</protein>
<dbReference type="PANTHER" id="PTHR30570">
    <property type="entry name" value="PERIPLASMIC PHOSPHATE BINDING COMPONENT OF PHOSPHATE ABC TRANSPORTER"/>
    <property type="match status" value="1"/>
</dbReference>
<proteinExistence type="predicted"/>
<dbReference type="Gene3D" id="3.40.190.10">
    <property type="entry name" value="Periplasmic binding protein-like II"/>
    <property type="match status" value="2"/>
</dbReference>
<reference evidence="3 4" key="1">
    <citation type="submission" date="2023-01" db="EMBL/GenBank/DDBJ databases">
        <title>Cultivation and genomic characterization of new, ubiquitous marine nitrite-oxidizing bacteria from the Nitrospirales.</title>
        <authorList>
            <person name="Mueller A.J."/>
            <person name="Daebeler A."/>
            <person name="Herbold C.W."/>
            <person name="Kirkegaard R.H."/>
            <person name="Daims H."/>
        </authorList>
    </citation>
    <scope>NUCLEOTIDE SEQUENCE [LARGE SCALE GENOMIC DNA]</scope>
    <source>
        <strain evidence="3 4">DK</strain>
    </source>
</reference>